<dbReference type="OMA" id="GPYQLYG"/>
<name>A0A165FYH3_XYLHT</name>
<proteinExistence type="inferred from homology"/>
<dbReference type="GO" id="GO:0005886">
    <property type="term" value="C:plasma membrane"/>
    <property type="evidence" value="ECO:0007669"/>
    <property type="project" value="TreeGrafter"/>
</dbReference>
<dbReference type="GO" id="GO:0005811">
    <property type="term" value="C:lipid droplet"/>
    <property type="evidence" value="ECO:0007669"/>
    <property type="project" value="TreeGrafter"/>
</dbReference>
<keyword evidence="2" id="KW-0812">Transmembrane</keyword>
<dbReference type="OrthoDB" id="10268090at2759"/>
<dbReference type="InterPro" id="IPR036291">
    <property type="entry name" value="NAD(P)-bd_dom_sf"/>
</dbReference>
<dbReference type="SUPFAM" id="SSF51735">
    <property type="entry name" value="NAD(P)-binding Rossmann-fold domains"/>
    <property type="match status" value="1"/>
</dbReference>
<dbReference type="PANTHER" id="PTHR12286:SF5">
    <property type="entry name" value="SACCHAROPINE DEHYDROGENASE-LIKE OXIDOREDUCTASE"/>
    <property type="match status" value="1"/>
</dbReference>
<organism evidence="4 5">
    <name type="scientific">Xylona heveae (strain CBS 132557 / TC161)</name>
    <dbReference type="NCBI Taxonomy" id="1328760"/>
    <lineage>
        <taxon>Eukaryota</taxon>
        <taxon>Fungi</taxon>
        <taxon>Dikarya</taxon>
        <taxon>Ascomycota</taxon>
        <taxon>Pezizomycotina</taxon>
        <taxon>Xylonomycetes</taxon>
        <taxon>Xylonales</taxon>
        <taxon>Xylonaceae</taxon>
        <taxon>Xylona</taxon>
    </lineage>
</organism>
<dbReference type="InParanoid" id="A0A165FYH3"/>
<evidence type="ECO:0000313" key="4">
    <source>
        <dbReference type="EMBL" id="KZF21533.1"/>
    </source>
</evidence>
<reference evidence="4 5" key="1">
    <citation type="journal article" date="2016" name="Fungal Biol.">
        <title>The genome of Xylona heveae provides a window into fungal endophytism.</title>
        <authorList>
            <person name="Gazis R."/>
            <person name="Kuo A."/>
            <person name="Riley R."/>
            <person name="LaButti K."/>
            <person name="Lipzen A."/>
            <person name="Lin J."/>
            <person name="Amirebrahimi M."/>
            <person name="Hesse C.N."/>
            <person name="Spatafora J.W."/>
            <person name="Henrissat B."/>
            <person name="Hainaut M."/>
            <person name="Grigoriev I.V."/>
            <person name="Hibbett D.S."/>
        </authorList>
    </citation>
    <scope>NUCLEOTIDE SEQUENCE [LARGE SCALE GENOMIC DNA]</scope>
    <source>
        <strain evidence="4 5">TC161</strain>
    </source>
</reference>
<dbReference type="InterPro" id="IPR005097">
    <property type="entry name" value="Sacchrp_dh_NADP-bd"/>
</dbReference>
<evidence type="ECO:0000256" key="1">
    <source>
        <dbReference type="ARBA" id="ARBA00038048"/>
    </source>
</evidence>
<feature type="transmembrane region" description="Helical" evidence="2">
    <location>
        <begin position="289"/>
        <end position="311"/>
    </location>
</feature>
<evidence type="ECO:0000256" key="2">
    <source>
        <dbReference type="SAM" id="Phobius"/>
    </source>
</evidence>
<keyword evidence="2" id="KW-0472">Membrane</keyword>
<feature type="domain" description="Saccharopine dehydrogenase NADP binding" evidence="3">
    <location>
        <begin position="13"/>
        <end position="142"/>
    </location>
</feature>
<dbReference type="PANTHER" id="PTHR12286">
    <property type="entry name" value="SACCHAROPINE DEHYDROGENASE-LIKE OXIDOREDUCTASE"/>
    <property type="match status" value="1"/>
</dbReference>
<dbReference type="Gene3D" id="3.40.50.720">
    <property type="entry name" value="NAD(P)-binding Rossmann-like Domain"/>
    <property type="match status" value="1"/>
</dbReference>
<evidence type="ECO:0000313" key="5">
    <source>
        <dbReference type="Proteomes" id="UP000076632"/>
    </source>
</evidence>
<dbReference type="EMBL" id="KV407460">
    <property type="protein sequence ID" value="KZF21533.1"/>
    <property type="molecule type" value="Genomic_DNA"/>
</dbReference>
<dbReference type="AlphaFoldDB" id="A0A165FYH3"/>
<sequence length="417" mass="45511">MEIASQDRVYELVLFGATGYTGQKCAEHITTHLPSNLKWAIAGRSASKLEALASRLSTLNPDRVQPDIQVTELKREDLDSLARKTKLVINTVGPYHIYGTPVVEACAINGTHYLDVTGESVWVLEIVQKYHEKAKASGAIIIPEIGIESAPADLLTWSLATVIREHASASLKELIYSLHSISGSLSGGTLSTILNLADRYSVTELHEATKPWALSPVPGHPSSHAPSLTERILGVRYVPDLGVLTTSPQGTADRVIVHRSWGLMGGGSFYGPKFYFSGYMRTRNTITGAIIRIAFALGFFCLLFPPIRWLLKRLVYEPGQGDSRDVSARDHIEYRAMGIADQADPNPQRAIARMRYDGGNYHVSGIFLAQAAITILREDTLAKKLGGGILTPATLGQAFIDNLKKAGVTFETRVLPH</sequence>
<dbReference type="GO" id="GO:0005739">
    <property type="term" value="C:mitochondrion"/>
    <property type="evidence" value="ECO:0007669"/>
    <property type="project" value="TreeGrafter"/>
</dbReference>
<keyword evidence="2" id="KW-1133">Transmembrane helix</keyword>
<accession>A0A165FYH3</accession>
<keyword evidence="5" id="KW-1185">Reference proteome</keyword>
<dbReference type="GO" id="GO:0009247">
    <property type="term" value="P:glycolipid biosynthetic process"/>
    <property type="evidence" value="ECO:0007669"/>
    <property type="project" value="TreeGrafter"/>
</dbReference>
<dbReference type="InterPro" id="IPR051276">
    <property type="entry name" value="Saccharopine_DH-like_oxidrdct"/>
</dbReference>
<evidence type="ECO:0000259" key="3">
    <source>
        <dbReference type="Pfam" id="PF03435"/>
    </source>
</evidence>
<comment type="similarity">
    <text evidence="1">Belongs to the saccharopine dehydrogenase family.</text>
</comment>
<dbReference type="Proteomes" id="UP000076632">
    <property type="component" value="Unassembled WGS sequence"/>
</dbReference>
<dbReference type="Pfam" id="PF03435">
    <property type="entry name" value="Sacchrp_dh_NADP"/>
    <property type="match status" value="1"/>
</dbReference>
<protein>
    <recommendedName>
        <fullName evidence="3">Saccharopine dehydrogenase NADP binding domain-containing protein</fullName>
    </recommendedName>
</protein>
<gene>
    <name evidence="4" type="ORF">L228DRAFT_283684</name>
</gene>
<dbReference type="RefSeq" id="XP_018187088.1">
    <property type="nucleotide sequence ID" value="XM_018336134.1"/>
</dbReference>
<dbReference type="GeneID" id="28901271"/>